<sequence>MIFMAIDRLLAVRKPLEYFHEKSRIRIYIALAIAITLGCIFCWYSLWSLENTPAPQCSSGASVTKVFAVIWAVFGAIVAVFVFELQGPVGII</sequence>
<feature type="transmembrane region" description="Helical" evidence="5">
    <location>
        <begin position="27"/>
        <end position="46"/>
    </location>
</feature>
<evidence type="ECO:0000313" key="8">
    <source>
        <dbReference type="WBParaSite" id="ACRNAN_Path_103.g373.t1"/>
    </source>
</evidence>
<evidence type="ECO:0000259" key="6">
    <source>
        <dbReference type="PROSITE" id="PS50262"/>
    </source>
</evidence>
<accession>A0A914BUL7</accession>
<dbReference type="AlphaFoldDB" id="A0A914BUL7"/>
<dbReference type="GO" id="GO:0016020">
    <property type="term" value="C:membrane"/>
    <property type="evidence" value="ECO:0007669"/>
    <property type="project" value="UniProtKB-SubCell"/>
</dbReference>
<dbReference type="InterPro" id="IPR017452">
    <property type="entry name" value="GPCR_Rhodpsn_7TM"/>
</dbReference>
<name>A0A914BUL7_9BILA</name>
<keyword evidence="3 5" id="KW-1133">Transmembrane helix</keyword>
<organism evidence="7 8">
    <name type="scientific">Acrobeloides nanus</name>
    <dbReference type="NCBI Taxonomy" id="290746"/>
    <lineage>
        <taxon>Eukaryota</taxon>
        <taxon>Metazoa</taxon>
        <taxon>Ecdysozoa</taxon>
        <taxon>Nematoda</taxon>
        <taxon>Chromadorea</taxon>
        <taxon>Rhabditida</taxon>
        <taxon>Tylenchina</taxon>
        <taxon>Cephalobomorpha</taxon>
        <taxon>Cephaloboidea</taxon>
        <taxon>Cephalobidae</taxon>
        <taxon>Acrobeloides</taxon>
    </lineage>
</organism>
<evidence type="ECO:0000256" key="2">
    <source>
        <dbReference type="ARBA" id="ARBA00022692"/>
    </source>
</evidence>
<dbReference type="InterPro" id="IPR019424">
    <property type="entry name" value="7TM_GPCR_Srsx"/>
</dbReference>
<dbReference type="WBParaSite" id="ACRNAN_Path_103.g373.t1">
    <property type="protein sequence ID" value="ACRNAN_Path_103.g373.t1"/>
    <property type="gene ID" value="ACRNAN_Path_103.g373"/>
</dbReference>
<keyword evidence="4 5" id="KW-0472">Membrane</keyword>
<dbReference type="SUPFAM" id="SSF81321">
    <property type="entry name" value="Family A G protein-coupled receptor-like"/>
    <property type="match status" value="1"/>
</dbReference>
<protein>
    <submittedName>
        <fullName evidence="8">G-protein coupled receptors family 1 profile domain-containing protein</fullName>
    </submittedName>
</protein>
<keyword evidence="2 5" id="KW-0812">Transmembrane</keyword>
<evidence type="ECO:0000256" key="5">
    <source>
        <dbReference type="SAM" id="Phobius"/>
    </source>
</evidence>
<comment type="subcellular location">
    <subcellularLocation>
        <location evidence="1">Membrane</location>
    </subcellularLocation>
</comment>
<feature type="domain" description="G-protein coupled receptors family 1 profile" evidence="6">
    <location>
        <begin position="1"/>
        <end position="92"/>
    </location>
</feature>
<evidence type="ECO:0000256" key="3">
    <source>
        <dbReference type="ARBA" id="ARBA00022989"/>
    </source>
</evidence>
<evidence type="ECO:0000313" key="7">
    <source>
        <dbReference type="Proteomes" id="UP000887540"/>
    </source>
</evidence>
<dbReference type="Gene3D" id="1.20.1070.10">
    <property type="entry name" value="Rhodopsin 7-helix transmembrane proteins"/>
    <property type="match status" value="1"/>
</dbReference>
<dbReference type="Pfam" id="PF10320">
    <property type="entry name" value="7TM_GPCR_Srsx"/>
    <property type="match status" value="1"/>
</dbReference>
<feature type="transmembrane region" description="Helical" evidence="5">
    <location>
        <begin position="66"/>
        <end position="85"/>
    </location>
</feature>
<evidence type="ECO:0000256" key="1">
    <source>
        <dbReference type="ARBA" id="ARBA00004370"/>
    </source>
</evidence>
<proteinExistence type="predicted"/>
<evidence type="ECO:0000256" key="4">
    <source>
        <dbReference type="ARBA" id="ARBA00023136"/>
    </source>
</evidence>
<dbReference type="PROSITE" id="PS50262">
    <property type="entry name" value="G_PROTEIN_RECEP_F1_2"/>
    <property type="match status" value="1"/>
</dbReference>
<keyword evidence="7" id="KW-1185">Reference proteome</keyword>
<dbReference type="Proteomes" id="UP000887540">
    <property type="component" value="Unplaced"/>
</dbReference>
<reference evidence="8" key="1">
    <citation type="submission" date="2022-11" db="UniProtKB">
        <authorList>
            <consortium name="WormBaseParasite"/>
        </authorList>
    </citation>
    <scope>IDENTIFICATION</scope>
</reference>